<dbReference type="GO" id="GO:0005829">
    <property type="term" value="C:cytosol"/>
    <property type="evidence" value="ECO:0007669"/>
    <property type="project" value="TreeGrafter"/>
</dbReference>
<dbReference type="KEGG" id="stq:Spith_1163"/>
<dbReference type="AlphaFoldDB" id="G0GE82"/>
<evidence type="ECO:0000256" key="1">
    <source>
        <dbReference type="ARBA" id="ARBA00008724"/>
    </source>
</evidence>
<evidence type="ECO:0000259" key="7">
    <source>
        <dbReference type="Pfam" id="PF01709"/>
    </source>
</evidence>
<reference evidence="9 10" key="1">
    <citation type="submission" date="2011-06" db="EMBL/GenBank/DDBJ databases">
        <title>The complete genome of Spirochaeta thermophila DSM 6578.</title>
        <authorList>
            <consortium name="US DOE Joint Genome Institute (JGI-PGF)"/>
            <person name="Lucas S."/>
            <person name="Lapidus A."/>
            <person name="Bruce D."/>
            <person name="Goodwin L."/>
            <person name="Pitluck S."/>
            <person name="Peters L."/>
            <person name="Kyrpides N."/>
            <person name="Mavromatis K."/>
            <person name="Ivanova N."/>
            <person name="Mikailova N."/>
            <person name="Pagani I."/>
            <person name="Chertkov O."/>
            <person name="Detter J.C."/>
            <person name="Tapia R."/>
            <person name="Han C."/>
            <person name="Land M."/>
            <person name="Hauser L."/>
            <person name="Markowitz V."/>
            <person name="Cheng J.-F."/>
            <person name="Hugenholtz P."/>
            <person name="Woyke T."/>
            <person name="Wu D."/>
            <person name="Spring S."/>
            <person name="Merkhoffer B."/>
            <person name="Schneider S."/>
            <person name="Klenk H.-P."/>
            <person name="Eisen J.A."/>
        </authorList>
    </citation>
    <scope>NUCLEOTIDE SEQUENCE [LARGE SCALE GENOMIC DNA]</scope>
    <source>
        <strain evidence="10">ATCC 700085 / DSM 6578 / Z-1203</strain>
    </source>
</reference>
<dbReference type="OrthoDB" id="9781053at2"/>
<dbReference type="Pfam" id="PF20772">
    <property type="entry name" value="TACO1_YebC_N"/>
    <property type="match status" value="1"/>
</dbReference>
<dbReference type="InterPro" id="IPR049083">
    <property type="entry name" value="TACO1_YebC_N"/>
</dbReference>
<dbReference type="InterPro" id="IPR048300">
    <property type="entry name" value="TACO1_YebC-like_2nd/3rd_dom"/>
</dbReference>
<keyword evidence="5 6" id="KW-0804">Transcription</keyword>
<dbReference type="GO" id="GO:0006355">
    <property type="term" value="P:regulation of DNA-templated transcription"/>
    <property type="evidence" value="ECO:0007669"/>
    <property type="project" value="UniProtKB-UniRule"/>
</dbReference>
<dbReference type="InterPro" id="IPR002876">
    <property type="entry name" value="Transcrip_reg_TACO1-like"/>
</dbReference>
<dbReference type="EMBL" id="CP002903">
    <property type="protein sequence ID" value="AEJ61435.1"/>
    <property type="molecule type" value="Genomic_DNA"/>
</dbReference>
<evidence type="ECO:0000313" key="10">
    <source>
        <dbReference type="Proteomes" id="UP000007254"/>
    </source>
</evidence>
<keyword evidence="2 6" id="KW-0963">Cytoplasm</keyword>
<dbReference type="Gene3D" id="3.30.70.980">
    <property type="match status" value="2"/>
</dbReference>
<evidence type="ECO:0000259" key="8">
    <source>
        <dbReference type="Pfam" id="PF20772"/>
    </source>
</evidence>
<dbReference type="STRING" id="869211.Spith_1163"/>
<evidence type="ECO:0000256" key="2">
    <source>
        <dbReference type="ARBA" id="ARBA00022490"/>
    </source>
</evidence>
<dbReference type="FunFam" id="1.10.10.200:FF:000001">
    <property type="entry name" value="Probable transcriptional regulatory protein YebC"/>
    <property type="match status" value="1"/>
</dbReference>
<proteinExistence type="inferred from homology"/>
<dbReference type="HAMAP" id="MF_00693">
    <property type="entry name" value="Transcrip_reg_TACO1"/>
    <property type="match status" value="1"/>
</dbReference>
<sequence length="246" mass="26758">MSGHSKWATIRHKKAAMDAKRGKVFTKLIKEISVAARTGGGDPEANPRLRTAILKAKAANMPKENIERAIKKGTGELEGADYTEIVYEAYGPGGVAIIIEALTDNKNRTASEVRHILSKHGGSLGETGCVSYLFKKRGLITFDATKYTEDEIIEAALEAGAEDVSSDGEVIEVLTDPSSFEEVQQGLTEKGFEYETAEISLIPDARITVDKETAEKVLRLIEALEDNDDVQSVSTNLELPDDMTVE</sequence>
<keyword evidence="3 6" id="KW-0805">Transcription regulation</keyword>
<evidence type="ECO:0000256" key="6">
    <source>
        <dbReference type="HAMAP-Rule" id="MF_00693"/>
    </source>
</evidence>
<dbReference type="Gene3D" id="1.10.10.200">
    <property type="match status" value="1"/>
</dbReference>
<name>G0GE82_WINT7</name>
<dbReference type="HOGENOM" id="CLU_062974_2_2_12"/>
<feature type="domain" description="TACO1/YebC-like second and third" evidence="7">
    <location>
        <begin position="82"/>
        <end position="237"/>
    </location>
</feature>
<dbReference type="InterPro" id="IPR026564">
    <property type="entry name" value="Transcrip_reg_TACO1-like_dom3"/>
</dbReference>
<feature type="domain" description="TACO1/YebC-like N-terminal" evidence="8">
    <location>
        <begin position="5"/>
        <end position="76"/>
    </location>
</feature>
<dbReference type="InterPro" id="IPR029072">
    <property type="entry name" value="YebC-like"/>
</dbReference>
<dbReference type="GO" id="GO:0003677">
    <property type="term" value="F:DNA binding"/>
    <property type="evidence" value="ECO:0007669"/>
    <property type="project" value="UniProtKB-UniRule"/>
</dbReference>
<dbReference type="Pfam" id="PF01709">
    <property type="entry name" value="Transcrip_reg"/>
    <property type="match status" value="1"/>
</dbReference>
<protein>
    <recommendedName>
        <fullName evidence="6">Probable transcriptional regulatory protein Spith_1163</fullName>
    </recommendedName>
</protein>
<evidence type="ECO:0000256" key="3">
    <source>
        <dbReference type="ARBA" id="ARBA00023015"/>
    </source>
</evidence>
<dbReference type="PANTHER" id="PTHR12532">
    <property type="entry name" value="TRANSLATIONAL ACTIVATOR OF CYTOCHROME C OXIDASE 1"/>
    <property type="match status" value="1"/>
</dbReference>
<organism evidence="9 10">
    <name type="scientific">Winmispira thermophila (strain ATCC 700085 / DSM 6578 / Z-1203)</name>
    <name type="common">Spirochaeta thermophila</name>
    <dbReference type="NCBI Taxonomy" id="869211"/>
    <lineage>
        <taxon>Bacteria</taxon>
        <taxon>Pseudomonadati</taxon>
        <taxon>Spirochaetota</taxon>
        <taxon>Spirochaetia</taxon>
        <taxon>Winmispirales</taxon>
        <taxon>Winmispiraceae</taxon>
        <taxon>Winmispira</taxon>
    </lineage>
</organism>
<dbReference type="InterPro" id="IPR017856">
    <property type="entry name" value="Integrase-like_N"/>
</dbReference>
<dbReference type="NCBIfam" id="NF009044">
    <property type="entry name" value="PRK12378.1"/>
    <property type="match status" value="1"/>
</dbReference>
<evidence type="ECO:0000313" key="9">
    <source>
        <dbReference type="EMBL" id="AEJ61435.1"/>
    </source>
</evidence>
<comment type="similarity">
    <text evidence="1 6">Belongs to the TACO1 family.</text>
</comment>
<keyword evidence="4 6" id="KW-0238">DNA-binding</keyword>
<dbReference type="Proteomes" id="UP000007254">
    <property type="component" value="Chromosome"/>
</dbReference>
<gene>
    <name evidence="9" type="ordered locus">Spith_1163</name>
</gene>
<dbReference type="FunFam" id="3.30.70.980:FF:000002">
    <property type="entry name" value="Probable transcriptional regulatory protein YebC"/>
    <property type="match status" value="1"/>
</dbReference>
<dbReference type="NCBIfam" id="TIGR01033">
    <property type="entry name" value="YebC/PmpR family DNA-binding transcriptional regulator"/>
    <property type="match status" value="1"/>
</dbReference>
<dbReference type="SUPFAM" id="SSF75625">
    <property type="entry name" value="YebC-like"/>
    <property type="match status" value="1"/>
</dbReference>
<dbReference type="PANTHER" id="PTHR12532:SF6">
    <property type="entry name" value="TRANSCRIPTIONAL REGULATORY PROTEIN YEBC-RELATED"/>
    <property type="match status" value="1"/>
</dbReference>
<keyword evidence="10" id="KW-1185">Reference proteome</keyword>
<evidence type="ECO:0000256" key="4">
    <source>
        <dbReference type="ARBA" id="ARBA00023125"/>
    </source>
</evidence>
<dbReference type="NCBIfam" id="NF001030">
    <property type="entry name" value="PRK00110.1"/>
    <property type="match status" value="1"/>
</dbReference>
<evidence type="ECO:0000256" key="5">
    <source>
        <dbReference type="ARBA" id="ARBA00023163"/>
    </source>
</evidence>
<comment type="subcellular location">
    <subcellularLocation>
        <location evidence="6">Cytoplasm</location>
    </subcellularLocation>
</comment>
<dbReference type="RefSeq" id="WP_014624780.1">
    <property type="nucleotide sequence ID" value="NC_017583.1"/>
</dbReference>
<accession>G0GE82</accession>